<reference evidence="1" key="1">
    <citation type="submission" date="2018-06" db="EMBL/GenBank/DDBJ databases">
        <authorList>
            <person name="Zhirakovskaya E."/>
        </authorList>
    </citation>
    <scope>NUCLEOTIDE SEQUENCE</scope>
</reference>
<evidence type="ECO:0008006" key="2">
    <source>
        <dbReference type="Google" id="ProtNLM"/>
    </source>
</evidence>
<dbReference type="Pfam" id="PF09720">
    <property type="entry name" value="Unstab_antitox"/>
    <property type="match status" value="1"/>
</dbReference>
<organism evidence="1">
    <name type="scientific">hydrothermal vent metagenome</name>
    <dbReference type="NCBI Taxonomy" id="652676"/>
    <lineage>
        <taxon>unclassified sequences</taxon>
        <taxon>metagenomes</taxon>
        <taxon>ecological metagenomes</taxon>
    </lineage>
</organism>
<proteinExistence type="predicted"/>
<evidence type="ECO:0000313" key="1">
    <source>
        <dbReference type="EMBL" id="VAX37377.1"/>
    </source>
</evidence>
<dbReference type="AlphaFoldDB" id="A0A3B1E4C4"/>
<dbReference type="EMBL" id="UOGJ01000127">
    <property type="protein sequence ID" value="VAX37377.1"/>
    <property type="molecule type" value="Genomic_DNA"/>
</dbReference>
<accession>A0A3B1E4C4</accession>
<protein>
    <recommendedName>
        <fullName evidence="2">Addiction module protein</fullName>
    </recommendedName>
</protein>
<sequence length="70" mass="8095">MIAKELQKKALHLNATDKVHLVEMILESLDQPDPKIEKAWVAESEADYAKYKKGEIKSISLENVKKRFKK</sequence>
<name>A0A3B1E4C4_9ZZZZ</name>
<gene>
    <name evidence="1" type="ORF">MNBD_UNCLBAC01-907</name>
</gene>
<dbReference type="InterPro" id="IPR013406">
    <property type="entry name" value="CHP02574_addiction_mod"/>
</dbReference>